<dbReference type="InterPro" id="IPR050196">
    <property type="entry name" value="Cytochrome_P450_Monoox"/>
</dbReference>
<comment type="cofactor">
    <cofactor evidence="2">
        <name>heme</name>
        <dbReference type="ChEBI" id="CHEBI:30413"/>
    </cofactor>
</comment>
<evidence type="ECO:0000256" key="1">
    <source>
        <dbReference type="ARBA" id="ARBA00010617"/>
    </source>
</evidence>
<keyword evidence="2 3" id="KW-0349">Heme</keyword>
<reference evidence="5 6" key="1">
    <citation type="journal article" date="2018" name="Nat. Ecol. Evol.">
        <title>Shark genomes provide insights into elasmobranch evolution and the origin of vertebrates.</title>
        <authorList>
            <person name="Hara Y"/>
            <person name="Yamaguchi K"/>
            <person name="Onimaru K"/>
            <person name="Kadota M"/>
            <person name="Koyanagi M"/>
            <person name="Keeley SD"/>
            <person name="Tatsumi K"/>
            <person name="Tanaka K"/>
            <person name="Motone F"/>
            <person name="Kageyama Y"/>
            <person name="Nozu R"/>
            <person name="Adachi N"/>
            <person name="Nishimura O"/>
            <person name="Nakagawa R"/>
            <person name="Tanegashima C"/>
            <person name="Kiyatake I"/>
            <person name="Matsumoto R"/>
            <person name="Murakumo K"/>
            <person name="Nishida K"/>
            <person name="Terakita A"/>
            <person name="Kuratani S"/>
            <person name="Sato K"/>
            <person name="Hyodo S Kuraku.S."/>
        </authorList>
    </citation>
    <scope>NUCLEOTIDE SEQUENCE [LARGE SCALE GENOMIC DNA]</scope>
</reference>
<keyword evidence="3" id="KW-0503">Monooxygenase</keyword>
<dbReference type="InterPro" id="IPR017972">
    <property type="entry name" value="Cyt_P450_CS"/>
</dbReference>
<evidence type="ECO:0008006" key="7">
    <source>
        <dbReference type="Google" id="ProtNLM"/>
    </source>
</evidence>
<comment type="caution">
    <text evidence="5">The sequence shown here is derived from an EMBL/GenBank/DDBJ whole genome shotgun (WGS) entry which is preliminary data.</text>
</comment>
<dbReference type="SUPFAM" id="SSF48264">
    <property type="entry name" value="Cytochrome P450"/>
    <property type="match status" value="1"/>
</dbReference>
<evidence type="ECO:0000313" key="6">
    <source>
        <dbReference type="Proteomes" id="UP000287033"/>
    </source>
</evidence>
<dbReference type="GO" id="GO:0004497">
    <property type="term" value="F:monooxygenase activity"/>
    <property type="evidence" value="ECO:0007669"/>
    <property type="project" value="UniProtKB-KW"/>
</dbReference>
<keyword evidence="3" id="KW-0560">Oxidoreductase</keyword>
<dbReference type="STRING" id="137246.A0A401RGH5"/>
<protein>
    <recommendedName>
        <fullName evidence="7">Cytochrome P450</fullName>
    </recommendedName>
</protein>
<dbReference type="OrthoDB" id="1470350at2759"/>
<dbReference type="PANTHER" id="PTHR24291:SF193">
    <property type="entry name" value="CYTOCHROME P450 4V2"/>
    <property type="match status" value="1"/>
</dbReference>
<dbReference type="InterPro" id="IPR002401">
    <property type="entry name" value="Cyt_P450_E_grp-I"/>
</dbReference>
<keyword evidence="6" id="KW-1185">Reference proteome</keyword>
<dbReference type="GO" id="GO:0020037">
    <property type="term" value="F:heme binding"/>
    <property type="evidence" value="ECO:0007669"/>
    <property type="project" value="InterPro"/>
</dbReference>
<dbReference type="Gene3D" id="1.10.630.10">
    <property type="entry name" value="Cytochrome P450"/>
    <property type="match status" value="1"/>
</dbReference>
<dbReference type="GO" id="GO:0005506">
    <property type="term" value="F:iron ion binding"/>
    <property type="evidence" value="ECO:0007669"/>
    <property type="project" value="InterPro"/>
</dbReference>
<evidence type="ECO:0000256" key="4">
    <source>
        <dbReference type="SAM" id="MobiDB-lite"/>
    </source>
</evidence>
<organism evidence="5 6">
    <name type="scientific">Chiloscyllium punctatum</name>
    <name type="common">Brownbanded bambooshark</name>
    <name type="synonym">Hemiscyllium punctatum</name>
    <dbReference type="NCBI Taxonomy" id="137246"/>
    <lineage>
        <taxon>Eukaryota</taxon>
        <taxon>Metazoa</taxon>
        <taxon>Chordata</taxon>
        <taxon>Craniata</taxon>
        <taxon>Vertebrata</taxon>
        <taxon>Chondrichthyes</taxon>
        <taxon>Elasmobranchii</taxon>
        <taxon>Galeomorphii</taxon>
        <taxon>Galeoidea</taxon>
        <taxon>Orectolobiformes</taxon>
        <taxon>Hemiscylliidae</taxon>
        <taxon>Chiloscyllium</taxon>
    </lineage>
</organism>
<dbReference type="GO" id="GO:0016705">
    <property type="term" value="F:oxidoreductase activity, acting on paired donors, with incorporation or reduction of molecular oxygen"/>
    <property type="evidence" value="ECO:0007669"/>
    <property type="project" value="InterPro"/>
</dbReference>
<keyword evidence="2 3" id="KW-0479">Metal-binding</keyword>
<dbReference type="InterPro" id="IPR036396">
    <property type="entry name" value="Cyt_P450_sf"/>
</dbReference>
<evidence type="ECO:0000256" key="2">
    <source>
        <dbReference type="PIRSR" id="PIRSR602401-1"/>
    </source>
</evidence>
<dbReference type="AlphaFoldDB" id="A0A401RGH5"/>
<dbReference type="OMA" id="MDMRYLE"/>
<dbReference type="PRINTS" id="PR00385">
    <property type="entry name" value="P450"/>
</dbReference>
<dbReference type="Pfam" id="PF00067">
    <property type="entry name" value="p450"/>
    <property type="match status" value="1"/>
</dbReference>
<gene>
    <name evidence="5" type="ORF">chiPu_0017479</name>
</gene>
<accession>A0A401RGH5</accession>
<evidence type="ECO:0000256" key="3">
    <source>
        <dbReference type="RuleBase" id="RU000461"/>
    </source>
</evidence>
<feature type="compositionally biased region" description="Basic and acidic residues" evidence="4">
    <location>
        <begin position="264"/>
        <end position="282"/>
    </location>
</feature>
<dbReference type="PROSITE" id="PS00086">
    <property type="entry name" value="CYTOCHROME_P450"/>
    <property type="match status" value="1"/>
</dbReference>
<keyword evidence="2 3" id="KW-0408">Iron</keyword>
<dbReference type="Proteomes" id="UP000287033">
    <property type="component" value="Unassembled WGS sequence"/>
</dbReference>
<dbReference type="PANTHER" id="PTHR24291">
    <property type="entry name" value="CYTOCHROME P450 FAMILY 4"/>
    <property type="match status" value="1"/>
</dbReference>
<feature type="binding site" description="axial binding residue" evidence="2">
    <location>
        <position position="458"/>
    </location>
    <ligand>
        <name>heme</name>
        <dbReference type="ChEBI" id="CHEBI:30413"/>
    </ligand>
    <ligandPart>
        <name>Fe</name>
        <dbReference type="ChEBI" id="CHEBI:18248"/>
    </ligandPart>
</feature>
<feature type="region of interest" description="Disordered" evidence="4">
    <location>
        <begin position="264"/>
        <end position="284"/>
    </location>
</feature>
<dbReference type="PRINTS" id="PR00463">
    <property type="entry name" value="EP450I"/>
</dbReference>
<dbReference type="EMBL" id="BEZZ01001296">
    <property type="protein sequence ID" value="GCC17196.1"/>
    <property type="molecule type" value="Genomic_DNA"/>
</dbReference>
<sequence length="513" mass="59287">MEALPPGALLSAVFLTVLAGLAVHLFADYVRKWNQMKRIPGLSPTYPILGNALLFKPSGEDFFLQLIEFTTKCRDEPLMKLWLGPLPFVVLFHAETVEVILSSSKHLDKSYAYKFLHPWLGTGLLTSTGNKWRARRKLITPTFHFTILMEFLEVMNEQASILLEKWEKKVGKGPFNCFSDVTLCALDIICETAMDKGVSAQNNSDSEYIRAIYKMSDLIHRRQKMPWFWPDFLYNMFGEGKEHDKALKILHAFTEKVIMERSRKMETSEECSHSDSDSDSESRRKKKRKAFLDLILSATDEDGKRLSQQDIREEVDTFMFEGHDTTASAINWTLYLLGTHPSVQKKVHEELDDVFGRSDRHVTMEDLKQLQFLQCVIKESLRLFPPVPIFGRTLLEDCYIGGFKVPKGVNAMIIPYALHRDPKHFPEPEEFRPERFLQNSRKVNPYAFIPFSAGVRNCIGQKFALMEEKVILSSILRRFRVEAQQSREELHMVGELILRPQSGIWIELHHRAK</sequence>
<evidence type="ECO:0000313" key="5">
    <source>
        <dbReference type="EMBL" id="GCC17196.1"/>
    </source>
</evidence>
<proteinExistence type="inferred from homology"/>
<comment type="similarity">
    <text evidence="1 3">Belongs to the cytochrome P450 family.</text>
</comment>
<dbReference type="InterPro" id="IPR001128">
    <property type="entry name" value="Cyt_P450"/>
</dbReference>
<name>A0A401RGH5_CHIPU</name>